<proteinExistence type="predicted"/>
<accession>A0ACC2F556</accession>
<reference evidence="1" key="1">
    <citation type="submission" date="2021-05" db="EMBL/GenBank/DDBJ databases">
        <authorList>
            <person name="Pan Q."/>
            <person name="Jouanno E."/>
            <person name="Zahm M."/>
            <person name="Klopp C."/>
            <person name="Cabau C."/>
            <person name="Louis A."/>
            <person name="Berthelot C."/>
            <person name="Parey E."/>
            <person name="Roest Crollius H."/>
            <person name="Montfort J."/>
            <person name="Robinson-Rechavi M."/>
            <person name="Bouchez O."/>
            <person name="Lampietro C."/>
            <person name="Lopez Roques C."/>
            <person name="Donnadieu C."/>
            <person name="Postlethwait J."/>
            <person name="Bobe J."/>
            <person name="Dillon D."/>
            <person name="Chandos A."/>
            <person name="von Hippel F."/>
            <person name="Guiguen Y."/>
        </authorList>
    </citation>
    <scope>NUCLEOTIDE SEQUENCE</scope>
    <source>
        <strain evidence="1">YG-Jan2019</strain>
    </source>
</reference>
<name>A0ACC2F556_DALPE</name>
<organism evidence="1 2">
    <name type="scientific">Dallia pectoralis</name>
    <name type="common">Alaska blackfish</name>
    <dbReference type="NCBI Taxonomy" id="75939"/>
    <lineage>
        <taxon>Eukaryota</taxon>
        <taxon>Metazoa</taxon>
        <taxon>Chordata</taxon>
        <taxon>Craniata</taxon>
        <taxon>Vertebrata</taxon>
        <taxon>Euteleostomi</taxon>
        <taxon>Actinopterygii</taxon>
        <taxon>Neopterygii</taxon>
        <taxon>Teleostei</taxon>
        <taxon>Protacanthopterygii</taxon>
        <taxon>Esociformes</taxon>
        <taxon>Umbridae</taxon>
        <taxon>Dallia</taxon>
    </lineage>
</organism>
<dbReference type="EMBL" id="CM055761">
    <property type="protein sequence ID" value="KAJ7986487.1"/>
    <property type="molecule type" value="Genomic_DNA"/>
</dbReference>
<evidence type="ECO:0000313" key="2">
    <source>
        <dbReference type="Proteomes" id="UP001157502"/>
    </source>
</evidence>
<comment type="caution">
    <text evidence="1">The sequence shown here is derived from an EMBL/GenBank/DDBJ whole genome shotgun (WGS) entry which is preliminary data.</text>
</comment>
<evidence type="ECO:0000313" key="1">
    <source>
        <dbReference type="EMBL" id="KAJ7986487.1"/>
    </source>
</evidence>
<protein>
    <submittedName>
        <fullName evidence="1">Uncharacterized protein</fullName>
    </submittedName>
</protein>
<keyword evidence="2" id="KW-1185">Reference proteome</keyword>
<gene>
    <name evidence="1" type="ORF">DPEC_G00340390</name>
</gene>
<sequence length="104" mass="11726">MPVKLGNRSAGRRVTSMFLVRILREPESPLPDQLDLSCYNPLKDSQTGTRTQRRPAATSSEQDTGGSRRSSQFPSYLSVCFCGRKRPNSTLRQQGRKNILRLSK</sequence>
<dbReference type="Proteomes" id="UP001157502">
    <property type="component" value="Chromosome 34"/>
</dbReference>